<dbReference type="PROSITE" id="PS00018">
    <property type="entry name" value="EF_HAND_1"/>
    <property type="match status" value="1"/>
</dbReference>
<dbReference type="Proteomes" id="UP000823661">
    <property type="component" value="Unassembled WGS sequence"/>
</dbReference>
<dbReference type="Gene3D" id="1.20.141.10">
    <property type="entry name" value="Chitosanase, subunit A, domain 1"/>
    <property type="match status" value="1"/>
</dbReference>
<dbReference type="EMBL" id="JADIMI010000060">
    <property type="protein sequence ID" value="MBO8452425.1"/>
    <property type="molecule type" value="Genomic_DNA"/>
</dbReference>
<evidence type="ECO:0000313" key="3">
    <source>
        <dbReference type="EMBL" id="MBO8452425.1"/>
    </source>
</evidence>
<evidence type="ECO:0000259" key="1">
    <source>
        <dbReference type="Pfam" id="PF05838"/>
    </source>
</evidence>
<dbReference type="Pfam" id="PF05838">
    <property type="entry name" value="Glyco_hydro_108"/>
    <property type="match status" value="1"/>
</dbReference>
<comment type="caution">
    <text evidence="3">The sequence shown here is derived from an EMBL/GenBank/DDBJ whole genome shotgun (WGS) entry which is preliminary data.</text>
</comment>
<evidence type="ECO:0000259" key="2">
    <source>
        <dbReference type="Pfam" id="PF09374"/>
    </source>
</evidence>
<name>A0A9D9EU92_9BACT</name>
<evidence type="ECO:0000313" key="4">
    <source>
        <dbReference type="Proteomes" id="UP000823661"/>
    </source>
</evidence>
<organism evidence="3 4">
    <name type="scientific">Candidatus Cryptobacteroides intestinavium</name>
    <dbReference type="NCBI Taxonomy" id="2840766"/>
    <lineage>
        <taxon>Bacteria</taxon>
        <taxon>Pseudomonadati</taxon>
        <taxon>Bacteroidota</taxon>
        <taxon>Bacteroidia</taxon>
        <taxon>Bacteroidales</taxon>
        <taxon>Candidatus Cryptobacteroides</taxon>
    </lineage>
</organism>
<dbReference type="InterPro" id="IPR018537">
    <property type="entry name" value="Peptidoglycan-bd_3"/>
</dbReference>
<reference evidence="3" key="2">
    <citation type="journal article" date="2021" name="PeerJ">
        <title>Extensive microbial diversity within the chicken gut microbiome revealed by metagenomics and culture.</title>
        <authorList>
            <person name="Gilroy R."/>
            <person name="Ravi A."/>
            <person name="Getino M."/>
            <person name="Pursley I."/>
            <person name="Horton D.L."/>
            <person name="Alikhan N.F."/>
            <person name="Baker D."/>
            <person name="Gharbi K."/>
            <person name="Hall N."/>
            <person name="Watson M."/>
            <person name="Adriaenssens E.M."/>
            <person name="Foster-Nyarko E."/>
            <person name="Jarju S."/>
            <person name="Secka A."/>
            <person name="Antonio M."/>
            <person name="Oren A."/>
            <person name="Chaudhuri R.R."/>
            <person name="La Ragione R."/>
            <person name="Hildebrand F."/>
            <person name="Pallen M.J."/>
        </authorList>
    </citation>
    <scope>NUCLEOTIDE SEQUENCE</scope>
    <source>
        <strain evidence="3">B1-20833</strain>
    </source>
</reference>
<protein>
    <submittedName>
        <fullName evidence="3">Peptidoglycan domain protein</fullName>
    </submittedName>
</protein>
<sequence>MAKVDVLLPFILKWEGGFVNDPADAGGATNKGVTLTTWRNIGYDKDGDGDIDVQDLKLLSSADVRDRVLKPHYWDRWKADLIQSQKVANILVDWVWGSGKHGIVIPQRLLGVADDGIVGDKTLSAVNFADPDQLFDAIFQARVDFFNEITEASIREYEKKIGRKAEEAELMKYTNKRFLKGWLNRLDDIKTI</sequence>
<dbReference type="InterPro" id="IPR023346">
    <property type="entry name" value="Lysozyme-like_dom_sf"/>
</dbReference>
<dbReference type="AlphaFoldDB" id="A0A9D9EU92"/>
<gene>
    <name evidence="3" type="ORF">IAC06_06040</name>
</gene>
<dbReference type="SUPFAM" id="SSF53955">
    <property type="entry name" value="Lysozyme-like"/>
    <property type="match status" value="1"/>
</dbReference>
<dbReference type="InterPro" id="IPR018247">
    <property type="entry name" value="EF_Hand_1_Ca_BS"/>
</dbReference>
<dbReference type="Pfam" id="PF09374">
    <property type="entry name" value="PG_binding_3"/>
    <property type="match status" value="1"/>
</dbReference>
<dbReference type="InterPro" id="IPR008565">
    <property type="entry name" value="TtsA-like_GH18_dom"/>
</dbReference>
<feature type="domain" description="Peptidoglycan binding" evidence="2">
    <location>
        <begin position="101"/>
        <end position="186"/>
    </location>
</feature>
<accession>A0A9D9EU92</accession>
<reference evidence="3" key="1">
    <citation type="submission" date="2020-10" db="EMBL/GenBank/DDBJ databases">
        <authorList>
            <person name="Gilroy R."/>
        </authorList>
    </citation>
    <scope>NUCLEOTIDE SEQUENCE</scope>
    <source>
        <strain evidence="3">B1-20833</strain>
    </source>
</reference>
<feature type="domain" description="TtsA-like Glycoside hydrolase family 108" evidence="1">
    <location>
        <begin position="9"/>
        <end position="99"/>
    </location>
</feature>
<dbReference type="CDD" id="cd13926">
    <property type="entry name" value="N-acetylmuramidase_GH108"/>
    <property type="match status" value="1"/>
</dbReference>
<proteinExistence type="predicted"/>